<evidence type="ECO:0000256" key="7">
    <source>
        <dbReference type="SAM" id="MobiDB-lite"/>
    </source>
</evidence>
<dbReference type="PANTHER" id="PTHR11089">
    <property type="entry name" value="GTP-BINDING PROTEIN-RELATED"/>
    <property type="match status" value="1"/>
</dbReference>
<name>A0AAV6GI82_9TELE</name>
<dbReference type="GO" id="GO:0005730">
    <property type="term" value="C:nucleolus"/>
    <property type="evidence" value="ECO:0007669"/>
    <property type="project" value="UniProtKB-SubCell"/>
</dbReference>
<keyword evidence="10" id="KW-1185">Reference proteome</keyword>
<feature type="compositionally biased region" description="Basic and acidic residues" evidence="7">
    <location>
        <begin position="508"/>
        <end position="522"/>
    </location>
</feature>
<dbReference type="Gene3D" id="1.10.1580.10">
    <property type="match status" value="1"/>
</dbReference>
<dbReference type="Pfam" id="PF01926">
    <property type="entry name" value="MMR_HSR1"/>
    <property type="match status" value="1"/>
</dbReference>
<dbReference type="GO" id="GO:0005525">
    <property type="term" value="F:GTP binding"/>
    <property type="evidence" value="ECO:0007669"/>
    <property type="project" value="UniProtKB-KW"/>
</dbReference>
<dbReference type="InterPro" id="IPR006073">
    <property type="entry name" value="GTP-bd"/>
</dbReference>
<dbReference type="FunFam" id="1.10.1580.10:FF:000002">
    <property type="entry name" value="Guanine nucleotide-binding protein-like 3 (nucleolar)-like"/>
    <property type="match status" value="1"/>
</dbReference>
<evidence type="ECO:0000259" key="8">
    <source>
        <dbReference type="PROSITE" id="PS51721"/>
    </source>
</evidence>
<evidence type="ECO:0000256" key="5">
    <source>
        <dbReference type="ARBA" id="ARBA00023134"/>
    </source>
</evidence>
<evidence type="ECO:0000313" key="10">
    <source>
        <dbReference type="Proteomes" id="UP000823561"/>
    </source>
</evidence>
<feature type="domain" description="CP-type G" evidence="8">
    <location>
        <begin position="135"/>
        <end position="320"/>
    </location>
</feature>
<evidence type="ECO:0000256" key="6">
    <source>
        <dbReference type="ARBA" id="ARBA00023242"/>
    </source>
</evidence>
<dbReference type="Proteomes" id="UP000823561">
    <property type="component" value="Chromosome 10"/>
</dbReference>
<dbReference type="InterPro" id="IPR014813">
    <property type="entry name" value="Gnl3_N_dom"/>
</dbReference>
<sequence length="565" mass="63486">MKRPKLKKASKRLSCAKRFKIQKKVREHTRKLRKEAKKKGISKRVKKDIGVPNSAPFKEEILREAEQRKLQLEELKEQNRVAKQTEKAQKRKKEKEAAKAETEPKAKKQKKDKKTKQQQKKSTTGTNKSAKRFRCKELNKVIEASDILVEVLDARDPLGCRCPELEEAVLKHEGKKKLMFVLNKIDLVPKDNLKKWLEYLQLECPTFVFKASTQLQDRTVEEKRRRRMANGVDHSRAGTALGHTSLLEVLGEYATTLNTESMLKVGIVGFPSTGKSSLINSLKGLRACHAGVQRGLTKCMQEVHISKTVKMIDSPGIIATPSNSPVSMALRSLQVEEKEESSLEAVRTLLKQCDQQQIMLQYNVPDYRNSVEFLTCFAKKRGFLLKGGVLNTELAATTFLNDWTGAKLSYHSKPPDNHPLPPYLSDTMVTEMQGGLDMDKLKSGNEEIINSVKCPNPASSIGFLSTGPTAGMLNESEIPEEKAVVQEEEEDAENMENGSEPEESAEMDELHGDDGMEEETKQKKLTGKASSEPHKAAVKRVAFNVDLSSAQQNDDEAYDFNTDFI</sequence>
<proteinExistence type="predicted"/>
<dbReference type="Pfam" id="PF08701">
    <property type="entry name" value="GN3L_Grn1"/>
    <property type="match status" value="1"/>
</dbReference>
<dbReference type="InterPro" id="IPR027417">
    <property type="entry name" value="P-loop_NTPase"/>
</dbReference>
<keyword evidence="5" id="KW-0342">GTP-binding</keyword>
<accession>A0AAV6GI82</accession>
<dbReference type="PRINTS" id="PR00326">
    <property type="entry name" value="GTP1OBG"/>
</dbReference>
<dbReference type="PANTHER" id="PTHR11089:SF11">
    <property type="entry name" value="GUANINE NUCLEOTIDE-BINDING PROTEIN-LIKE 3"/>
    <property type="match status" value="1"/>
</dbReference>
<gene>
    <name evidence="9" type="ORF">AALO_G00140400</name>
</gene>
<evidence type="ECO:0000256" key="4">
    <source>
        <dbReference type="ARBA" id="ARBA00023054"/>
    </source>
</evidence>
<feature type="region of interest" description="Disordered" evidence="7">
    <location>
        <begin position="74"/>
        <end position="130"/>
    </location>
</feature>
<keyword evidence="3" id="KW-0547">Nucleotide-binding</keyword>
<dbReference type="AlphaFoldDB" id="A0AAV6GI82"/>
<feature type="region of interest" description="Disordered" evidence="7">
    <location>
        <begin position="22"/>
        <end position="62"/>
    </location>
</feature>
<protein>
    <recommendedName>
        <fullName evidence="2">Guanine nucleotide-binding protein-like 3</fullName>
    </recommendedName>
</protein>
<dbReference type="EMBL" id="JADWDJ010000010">
    <property type="protein sequence ID" value="KAG5274813.1"/>
    <property type="molecule type" value="Genomic_DNA"/>
</dbReference>
<feature type="compositionally biased region" description="Basic and acidic residues" evidence="7">
    <location>
        <begin position="74"/>
        <end position="106"/>
    </location>
</feature>
<dbReference type="CDD" id="cd04178">
    <property type="entry name" value="Nucleostemin_like"/>
    <property type="match status" value="1"/>
</dbReference>
<organism evidence="9 10">
    <name type="scientific">Alosa alosa</name>
    <name type="common">allis shad</name>
    <dbReference type="NCBI Taxonomy" id="278164"/>
    <lineage>
        <taxon>Eukaryota</taxon>
        <taxon>Metazoa</taxon>
        <taxon>Chordata</taxon>
        <taxon>Craniata</taxon>
        <taxon>Vertebrata</taxon>
        <taxon>Euteleostomi</taxon>
        <taxon>Actinopterygii</taxon>
        <taxon>Neopterygii</taxon>
        <taxon>Teleostei</taxon>
        <taxon>Clupei</taxon>
        <taxon>Clupeiformes</taxon>
        <taxon>Clupeoidei</taxon>
        <taxon>Clupeidae</taxon>
        <taxon>Alosa</taxon>
    </lineage>
</organism>
<dbReference type="PROSITE" id="PS51721">
    <property type="entry name" value="G_CP"/>
    <property type="match status" value="1"/>
</dbReference>
<keyword evidence="4" id="KW-0175">Coiled coil</keyword>
<comment type="subcellular location">
    <subcellularLocation>
        <location evidence="1">Nucleus</location>
        <location evidence="1">Nucleolus</location>
    </subcellularLocation>
</comment>
<evidence type="ECO:0000313" key="9">
    <source>
        <dbReference type="EMBL" id="KAG5274813.1"/>
    </source>
</evidence>
<feature type="compositionally biased region" description="Basic residues" evidence="7">
    <location>
        <begin position="107"/>
        <end position="119"/>
    </location>
</feature>
<feature type="compositionally biased region" description="Basic residues" evidence="7">
    <location>
        <begin position="22"/>
        <end position="46"/>
    </location>
</feature>
<dbReference type="InterPro" id="IPR023179">
    <property type="entry name" value="GTP-bd_ortho_bundle_sf"/>
</dbReference>
<feature type="compositionally biased region" description="Acidic residues" evidence="7">
    <location>
        <begin position="486"/>
        <end position="507"/>
    </location>
</feature>
<feature type="region of interest" description="Disordered" evidence="7">
    <location>
        <begin position="465"/>
        <end position="535"/>
    </location>
</feature>
<dbReference type="Gene3D" id="3.40.50.300">
    <property type="entry name" value="P-loop containing nucleotide triphosphate hydrolases"/>
    <property type="match status" value="1"/>
</dbReference>
<evidence type="ECO:0000256" key="1">
    <source>
        <dbReference type="ARBA" id="ARBA00004604"/>
    </source>
</evidence>
<dbReference type="InterPro" id="IPR050755">
    <property type="entry name" value="TRAFAC_YlqF/YawG_RiboMat"/>
</dbReference>
<reference evidence="9" key="1">
    <citation type="submission" date="2020-10" db="EMBL/GenBank/DDBJ databases">
        <title>Chromosome-scale genome assembly of the Allis shad, Alosa alosa.</title>
        <authorList>
            <person name="Margot Z."/>
            <person name="Christophe K."/>
            <person name="Cabau C."/>
            <person name="Louis A."/>
            <person name="Berthelot C."/>
            <person name="Parey E."/>
            <person name="Roest Crollius H."/>
            <person name="Montfort J."/>
            <person name="Robinson-Rechavi M."/>
            <person name="Bucao C."/>
            <person name="Bouchez O."/>
            <person name="Gislard M."/>
            <person name="Lluch J."/>
            <person name="Milhes M."/>
            <person name="Lampietro C."/>
            <person name="Lopez Roques C."/>
            <person name="Donnadieu C."/>
            <person name="Braasch I."/>
            <person name="Desvignes T."/>
            <person name="Postlethwait J."/>
            <person name="Bobe J."/>
            <person name="Guiguen Y."/>
        </authorList>
    </citation>
    <scope>NUCLEOTIDE SEQUENCE</scope>
    <source>
        <strain evidence="9">M-15738</strain>
        <tissue evidence="9">Blood</tissue>
    </source>
</reference>
<dbReference type="InterPro" id="IPR030378">
    <property type="entry name" value="G_CP_dom"/>
</dbReference>
<comment type="caution">
    <text evidence="9">The sequence shown here is derived from an EMBL/GenBank/DDBJ whole genome shotgun (WGS) entry which is preliminary data.</text>
</comment>
<dbReference type="SUPFAM" id="SSF52540">
    <property type="entry name" value="P-loop containing nucleoside triphosphate hydrolases"/>
    <property type="match status" value="1"/>
</dbReference>
<evidence type="ECO:0000256" key="3">
    <source>
        <dbReference type="ARBA" id="ARBA00022741"/>
    </source>
</evidence>
<evidence type="ECO:0000256" key="2">
    <source>
        <dbReference type="ARBA" id="ARBA00016532"/>
    </source>
</evidence>
<keyword evidence="6" id="KW-0539">Nucleus</keyword>